<accession>A0A2M9CI77</accession>
<comment type="caution">
    <text evidence="2">The sequence shown here is derived from an EMBL/GenBank/DDBJ whole genome shotgun (WGS) entry which is preliminary data.</text>
</comment>
<proteinExistence type="predicted"/>
<dbReference type="AlphaFoldDB" id="A0A2M9CI77"/>
<keyword evidence="3" id="KW-1185">Reference proteome</keyword>
<protein>
    <submittedName>
        <fullName evidence="2">Uncharacterized protein</fullName>
    </submittedName>
</protein>
<sequence length="99" mass="10538">MELLFVTVIAAGIGLLVRMVVPGRNEYGLLLIPAVAAAVTAAVWVALVWLGLTFDGGWIWAISLVLGGAAALAFAVLLPRRREKHDERMLQSLLSGKTA</sequence>
<name>A0A2M9CI77_9MICO</name>
<keyword evidence="1" id="KW-0812">Transmembrane</keyword>
<evidence type="ECO:0000256" key="1">
    <source>
        <dbReference type="SAM" id="Phobius"/>
    </source>
</evidence>
<feature type="transmembrane region" description="Helical" evidence="1">
    <location>
        <begin position="6"/>
        <end position="21"/>
    </location>
</feature>
<keyword evidence="1" id="KW-0472">Membrane</keyword>
<gene>
    <name evidence="2" type="ORF">CLV46_1163</name>
</gene>
<feature type="transmembrane region" description="Helical" evidence="1">
    <location>
        <begin position="28"/>
        <end position="52"/>
    </location>
</feature>
<organism evidence="2 3">
    <name type="scientific">Diaminobutyricimonas aerilata</name>
    <dbReference type="NCBI Taxonomy" id="1162967"/>
    <lineage>
        <taxon>Bacteria</taxon>
        <taxon>Bacillati</taxon>
        <taxon>Actinomycetota</taxon>
        <taxon>Actinomycetes</taxon>
        <taxon>Micrococcales</taxon>
        <taxon>Microbacteriaceae</taxon>
        <taxon>Diaminobutyricimonas</taxon>
    </lineage>
</organism>
<dbReference type="Proteomes" id="UP000228758">
    <property type="component" value="Unassembled WGS sequence"/>
</dbReference>
<dbReference type="EMBL" id="PGFF01000001">
    <property type="protein sequence ID" value="PJJ71613.1"/>
    <property type="molecule type" value="Genomic_DNA"/>
</dbReference>
<reference evidence="2 3" key="1">
    <citation type="submission" date="2017-11" db="EMBL/GenBank/DDBJ databases">
        <title>Genomic Encyclopedia of Archaeal and Bacterial Type Strains, Phase II (KMG-II): From Individual Species to Whole Genera.</title>
        <authorList>
            <person name="Goeker M."/>
        </authorList>
    </citation>
    <scope>NUCLEOTIDE SEQUENCE [LARGE SCALE GENOMIC DNA]</scope>
    <source>
        <strain evidence="2 3">DSM 27393</strain>
    </source>
</reference>
<dbReference type="RefSeq" id="WP_100363897.1">
    <property type="nucleotide sequence ID" value="NZ_PGFF01000001.1"/>
</dbReference>
<keyword evidence="1" id="KW-1133">Transmembrane helix</keyword>
<evidence type="ECO:0000313" key="3">
    <source>
        <dbReference type="Proteomes" id="UP000228758"/>
    </source>
</evidence>
<evidence type="ECO:0000313" key="2">
    <source>
        <dbReference type="EMBL" id="PJJ71613.1"/>
    </source>
</evidence>
<feature type="transmembrane region" description="Helical" evidence="1">
    <location>
        <begin position="58"/>
        <end position="78"/>
    </location>
</feature>